<dbReference type="UniPathway" id="UPA00222"/>
<keyword evidence="4" id="KW-0444">Lipid biosynthesis</keyword>
<dbReference type="AlphaFoldDB" id="A0A8D2JFN4"/>
<evidence type="ECO:0000256" key="1">
    <source>
        <dbReference type="ARBA" id="ARBA00004477"/>
    </source>
</evidence>
<name>A0A8D2JFN4_VARKO</name>
<keyword evidence="7" id="KW-0256">Endoplasmic reticulum</keyword>
<evidence type="ECO:0000256" key="8">
    <source>
        <dbReference type="ARBA" id="ARBA00022989"/>
    </source>
</evidence>
<dbReference type="Ensembl" id="ENSVKKT00000012698.1">
    <property type="protein sequence ID" value="ENSVKKP00000012398.1"/>
    <property type="gene ID" value="ENSVKKG00000008630.1"/>
</dbReference>
<evidence type="ECO:0000259" key="13">
    <source>
        <dbReference type="SMART" id="SM00724"/>
    </source>
</evidence>
<dbReference type="SMART" id="SM00724">
    <property type="entry name" value="TLC"/>
    <property type="match status" value="1"/>
</dbReference>
<keyword evidence="15" id="KW-1185">Reference proteome</keyword>
<dbReference type="FunFam" id="1.10.10.60:FF:000020">
    <property type="entry name" value="Ceramide synthase 5"/>
    <property type="match status" value="1"/>
</dbReference>
<keyword evidence="5" id="KW-0808">Transferase</keyword>
<comment type="subcellular location">
    <subcellularLocation>
        <location evidence="1">Endoplasmic reticulum membrane</location>
        <topology evidence="1">Multi-pass membrane protein</topology>
    </subcellularLocation>
</comment>
<comment type="pathway">
    <text evidence="3">Sphingolipid metabolism.</text>
</comment>
<evidence type="ECO:0000256" key="2">
    <source>
        <dbReference type="ARBA" id="ARBA00004760"/>
    </source>
</evidence>
<feature type="transmembrane region" description="Helical" evidence="12">
    <location>
        <begin position="41"/>
        <end position="59"/>
    </location>
</feature>
<keyword evidence="9" id="KW-0443">Lipid metabolism</keyword>
<evidence type="ECO:0000256" key="7">
    <source>
        <dbReference type="ARBA" id="ARBA00022824"/>
    </source>
</evidence>
<evidence type="ECO:0000313" key="15">
    <source>
        <dbReference type="Proteomes" id="UP000694545"/>
    </source>
</evidence>
<evidence type="ECO:0000256" key="9">
    <source>
        <dbReference type="ARBA" id="ARBA00023098"/>
    </source>
</evidence>
<dbReference type="InterPro" id="IPR009057">
    <property type="entry name" value="Homeodomain-like_sf"/>
</dbReference>
<dbReference type="PANTHER" id="PTHR12560:SF18">
    <property type="entry name" value="CERAMIDE SYNTHASE 3"/>
    <property type="match status" value="1"/>
</dbReference>
<comment type="catalytic activity">
    <reaction evidence="11">
        <text>sphinganine + octadecanoyl-CoA = N-(octadecanoyl)-sphinganine + CoA + H(+)</text>
        <dbReference type="Rhea" id="RHEA:36547"/>
        <dbReference type="ChEBI" id="CHEBI:15378"/>
        <dbReference type="ChEBI" id="CHEBI:57287"/>
        <dbReference type="ChEBI" id="CHEBI:57394"/>
        <dbReference type="ChEBI" id="CHEBI:57817"/>
        <dbReference type="ChEBI" id="CHEBI:67033"/>
    </reaction>
    <physiologicalReaction direction="left-to-right" evidence="11">
        <dbReference type="Rhea" id="RHEA:36548"/>
    </physiologicalReaction>
</comment>
<evidence type="ECO:0000256" key="4">
    <source>
        <dbReference type="ARBA" id="ARBA00022516"/>
    </source>
</evidence>
<dbReference type="GO" id="GO:0050291">
    <property type="term" value="F:sphingosine N-acyltransferase activity"/>
    <property type="evidence" value="ECO:0007669"/>
    <property type="project" value="InterPro"/>
</dbReference>
<comment type="pathway">
    <text evidence="2">Lipid metabolism; sphingolipid metabolism.</text>
</comment>
<feature type="domain" description="TLC" evidence="13">
    <location>
        <begin position="132"/>
        <end position="283"/>
    </location>
</feature>
<dbReference type="GO" id="GO:0046513">
    <property type="term" value="P:ceramide biosynthetic process"/>
    <property type="evidence" value="ECO:0007669"/>
    <property type="project" value="InterPro"/>
</dbReference>
<dbReference type="Gene3D" id="1.10.10.60">
    <property type="entry name" value="Homeodomain-like"/>
    <property type="match status" value="1"/>
</dbReference>
<dbReference type="InterPro" id="IPR016439">
    <property type="entry name" value="Lag1/Lac1-like"/>
</dbReference>
<accession>A0A8D2JFN4</accession>
<evidence type="ECO:0000256" key="11">
    <source>
        <dbReference type="ARBA" id="ARBA00049036"/>
    </source>
</evidence>
<dbReference type="CDD" id="cd00086">
    <property type="entry name" value="homeodomain"/>
    <property type="match status" value="1"/>
</dbReference>
<evidence type="ECO:0000256" key="12">
    <source>
        <dbReference type="SAM" id="Phobius"/>
    </source>
</evidence>
<evidence type="ECO:0000256" key="5">
    <source>
        <dbReference type="ARBA" id="ARBA00022679"/>
    </source>
</evidence>
<feature type="transmembrane region" description="Helical" evidence="12">
    <location>
        <begin position="137"/>
        <end position="158"/>
    </location>
</feature>
<evidence type="ECO:0000256" key="10">
    <source>
        <dbReference type="ARBA" id="ARBA00023136"/>
    </source>
</evidence>
<reference evidence="14" key="2">
    <citation type="submission" date="2025-09" db="UniProtKB">
        <authorList>
            <consortium name="Ensembl"/>
        </authorList>
    </citation>
    <scope>IDENTIFICATION</scope>
</reference>
<dbReference type="Pfam" id="PF03798">
    <property type="entry name" value="TRAM_LAG1_CLN8"/>
    <property type="match status" value="1"/>
</dbReference>
<dbReference type="InterPro" id="IPR001356">
    <property type="entry name" value="HD"/>
</dbReference>
<proteinExistence type="predicted"/>
<keyword evidence="8 12" id="KW-1133">Transmembrane helix</keyword>
<keyword evidence="6 12" id="KW-0812">Transmembrane</keyword>
<evidence type="ECO:0000256" key="6">
    <source>
        <dbReference type="ARBA" id="ARBA00022692"/>
    </source>
</evidence>
<keyword evidence="10 12" id="KW-0472">Membrane</keyword>
<evidence type="ECO:0000313" key="14">
    <source>
        <dbReference type="Ensembl" id="ENSVKKP00000012398.1"/>
    </source>
</evidence>
<evidence type="ECO:0000256" key="3">
    <source>
        <dbReference type="ARBA" id="ARBA00004991"/>
    </source>
</evidence>
<dbReference type="GO" id="GO:0003677">
    <property type="term" value="F:DNA binding"/>
    <property type="evidence" value="ECO:0007669"/>
    <property type="project" value="InterPro"/>
</dbReference>
<dbReference type="SUPFAM" id="SSF46689">
    <property type="entry name" value="Homeodomain-like"/>
    <property type="match status" value="1"/>
</dbReference>
<sequence>MEQLLTGLYKWFWWENIWLPHNCSWANLEDRNGGVYPKPRQLFAIIPYAFGMLVIRFFVERYIAAPLADFLGVKSVQRIKPQPNLVLEIFFKNCKKKPSQIRRLAKKCNWTVHLVEKWFRRRRNLEIPTLHKKFQEACWRCIFFSISFVAGIIFLYDPLLPSQYWYYMLEMSFYVSLLFTLGIDTKRKDFKAHVIHHFAALGLMFCSWSGNYVRVGTLVLLVHDVADIWLEVMLLGLQVCTVEVQVATLNFPAASPPSPGPTQSYLASAARLLHMPSDHALSS</sequence>
<reference evidence="14" key="1">
    <citation type="submission" date="2025-08" db="UniProtKB">
        <authorList>
            <consortium name="Ensembl"/>
        </authorList>
    </citation>
    <scope>IDENTIFICATION</scope>
</reference>
<dbReference type="Proteomes" id="UP000694545">
    <property type="component" value="Unplaced"/>
</dbReference>
<dbReference type="OMA" id="NEWFWHE"/>
<dbReference type="InterPro" id="IPR006634">
    <property type="entry name" value="TLC-dom"/>
</dbReference>
<feature type="transmembrane region" description="Helical" evidence="12">
    <location>
        <begin position="164"/>
        <end position="183"/>
    </location>
</feature>
<organism evidence="14 15">
    <name type="scientific">Varanus komodoensis</name>
    <name type="common">Komodo dragon</name>
    <dbReference type="NCBI Taxonomy" id="61221"/>
    <lineage>
        <taxon>Eukaryota</taxon>
        <taxon>Metazoa</taxon>
        <taxon>Chordata</taxon>
        <taxon>Craniata</taxon>
        <taxon>Vertebrata</taxon>
        <taxon>Euteleostomi</taxon>
        <taxon>Lepidosauria</taxon>
        <taxon>Squamata</taxon>
        <taxon>Bifurcata</taxon>
        <taxon>Unidentata</taxon>
        <taxon>Episquamata</taxon>
        <taxon>Toxicofera</taxon>
        <taxon>Anguimorpha</taxon>
        <taxon>Paleoanguimorpha</taxon>
        <taxon>Varanoidea</taxon>
        <taxon>Varanidae</taxon>
        <taxon>Varanus</taxon>
    </lineage>
</organism>
<dbReference type="PANTHER" id="PTHR12560">
    <property type="entry name" value="LONGEVITY ASSURANCE FACTOR 1 LAG1"/>
    <property type="match status" value="1"/>
</dbReference>
<dbReference type="GO" id="GO:0005789">
    <property type="term" value="C:endoplasmic reticulum membrane"/>
    <property type="evidence" value="ECO:0007669"/>
    <property type="project" value="UniProtKB-SubCell"/>
</dbReference>
<protein>
    <submittedName>
        <fullName evidence="14">Ceramide synthase 3</fullName>
    </submittedName>
</protein>